<dbReference type="EMBL" id="JAPDRP010000013">
    <property type="protein sequence ID" value="KAJ9642430.1"/>
    <property type="molecule type" value="Genomic_DNA"/>
</dbReference>
<organism evidence="1 2">
    <name type="scientific">Coniosporium tulheliwenetii</name>
    <dbReference type="NCBI Taxonomy" id="3383036"/>
    <lineage>
        <taxon>Eukaryota</taxon>
        <taxon>Fungi</taxon>
        <taxon>Dikarya</taxon>
        <taxon>Ascomycota</taxon>
        <taxon>Pezizomycotina</taxon>
        <taxon>Dothideomycetes</taxon>
        <taxon>Dothideomycetes incertae sedis</taxon>
        <taxon>Coniosporium</taxon>
    </lineage>
</organism>
<evidence type="ECO:0000313" key="2">
    <source>
        <dbReference type="Proteomes" id="UP001172680"/>
    </source>
</evidence>
<reference evidence="1" key="1">
    <citation type="submission" date="2022-10" db="EMBL/GenBank/DDBJ databases">
        <title>Culturing micro-colonial fungi from biological soil crusts in the Mojave desert and describing Neophaeococcomyces mojavensis, and introducing the new genera and species Taxawa tesnikishii.</title>
        <authorList>
            <person name="Kurbessoian T."/>
            <person name="Stajich J.E."/>
        </authorList>
    </citation>
    <scope>NUCLEOTIDE SEQUENCE</scope>
    <source>
        <strain evidence="1">JES_115</strain>
    </source>
</reference>
<dbReference type="Proteomes" id="UP001172680">
    <property type="component" value="Unassembled WGS sequence"/>
</dbReference>
<evidence type="ECO:0000313" key="1">
    <source>
        <dbReference type="EMBL" id="KAJ9642430.1"/>
    </source>
</evidence>
<name>A0ACC2Z4H0_9PEZI</name>
<gene>
    <name evidence="1" type="ORF">H2199_004811</name>
</gene>
<protein>
    <submittedName>
        <fullName evidence="1">Uncharacterized protein</fullName>
    </submittedName>
</protein>
<sequence length="845" mass="92100">MASTNGNYESRGPVVFAVTTAMIVLASIFVFLRVVSRAGIVRRFKLDDYFMVLAWLLAFGISFSVCYGVSVGLGRHESDIPPEWDPPLKRAEYAFSVLYNPTLMVTKTSILVFYLTLSKEEKVFRMFTWLTLVVVNVAGLALTFLNVLQCRPVGAAFLNPAPDSAQCIDIVAIYLSSAPVNIITDLAIVFLPMPILTGMRLPKKQKAILVITFGFGIFVAVVDVVRIAYLQDASRARLSAVQGNTDNSSNPDRDPGVTDFSWDASLSFMWSIVEVNVGIIVSAKPAAAICGPRPPKDEPMSFLDFLTSPEDNPEKSNDDGPMGMMDFLTTPDMDSSSPPVQRIQTAMTNTTRHTEPASQQTFFDFVNMQQKKSMVHMTHRESVFPIAMVTILFFIWGFAYGLLDTLNGRFQAVANMTIAQSIGIHSAYFGGYLVSPLTCGRWVLKNWGFKACYMVGLVIYACGTLIFWPSAVLTSFGAFLASNFIVGFGLSILEIAANPFIALCGPPKYMEARLNLSQGIQAVGSICSPLLARKVLFPSSSSSDSLIDVQWTYLGIALFTILLALVFYYVPLPEATDDELEHAAQRADGANRAEIRGVQLIWITLALGVFSQFCYVGAQEVVSTTFVEYLRILAPYLNASDFQVVGSSAFAVGRFVAVLLNIFIRPRYLMLFFFLGALSFSIAAQHVSSDTAVATAIMLYFFEGPLFPFIFAQTLRGLGRHTKTGSAFLTAAISGGAVFVPIMHGVAVDRDQVYAYCVVIAAYAFGILFPLYVNAVPKARRQVDPPPGSGSSGGSGDDSPPSSSSGRASRMSKAFAGLAKRNKRSEESDLPTTEHKERTASVSLS</sequence>
<proteinExistence type="predicted"/>
<comment type="caution">
    <text evidence="1">The sequence shown here is derived from an EMBL/GenBank/DDBJ whole genome shotgun (WGS) entry which is preliminary data.</text>
</comment>
<accession>A0ACC2Z4H0</accession>
<keyword evidence="2" id="KW-1185">Reference proteome</keyword>